<comment type="caution">
    <text evidence="2">The sequence shown here is derived from an EMBL/GenBank/DDBJ whole genome shotgun (WGS) entry which is preliminary data.</text>
</comment>
<keyword evidence="1" id="KW-0812">Transmembrane</keyword>
<proteinExistence type="predicted"/>
<keyword evidence="1" id="KW-0472">Membrane</keyword>
<feature type="transmembrane region" description="Helical" evidence="1">
    <location>
        <begin position="37"/>
        <end position="55"/>
    </location>
</feature>
<feature type="non-terminal residue" evidence="2">
    <location>
        <position position="1"/>
    </location>
</feature>
<dbReference type="AlphaFoldDB" id="A0A0F9DAK4"/>
<protein>
    <submittedName>
        <fullName evidence="2">Uncharacterized protein</fullName>
    </submittedName>
</protein>
<sequence>DDDILKLADTGELFFHSLSWFFGLIAFFLISATIINIYVASILIILPIVMFWFLWGPRTKSDLNYIYEKVKWFLKHYKSGPGL</sequence>
<organism evidence="2">
    <name type="scientific">marine sediment metagenome</name>
    <dbReference type="NCBI Taxonomy" id="412755"/>
    <lineage>
        <taxon>unclassified sequences</taxon>
        <taxon>metagenomes</taxon>
        <taxon>ecological metagenomes</taxon>
    </lineage>
</organism>
<reference evidence="2" key="1">
    <citation type="journal article" date="2015" name="Nature">
        <title>Complex archaea that bridge the gap between prokaryotes and eukaryotes.</title>
        <authorList>
            <person name="Spang A."/>
            <person name="Saw J.H."/>
            <person name="Jorgensen S.L."/>
            <person name="Zaremba-Niedzwiedzka K."/>
            <person name="Martijn J."/>
            <person name="Lind A.E."/>
            <person name="van Eijk R."/>
            <person name="Schleper C."/>
            <person name="Guy L."/>
            <person name="Ettema T.J."/>
        </authorList>
    </citation>
    <scope>NUCLEOTIDE SEQUENCE</scope>
</reference>
<evidence type="ECO:0000313" key="2">
    <source>
        <dbReference type="EMBL" id="KKL58723.1"/>
    </source>
</evidence>
<accession>A0A0F9DAK4</accession>
<feature type="transmembrane region" description="Helical" evidence="1">
    <location>
        <begin position="13"/>
        <end position="30"/>
    </location>
</feature>
<name>A0A0F9DAK4_9ZZZZ</name>
<gene>
    <name evidence="2" type="ORF">LCGC14_2222480</name>
</gene>
<evidence type="ECO:0000256" key="1">
    <source>
        <dbReference type="SAM" id="Phobius"/>
    </source>
</evidence>
<dbReference type="EMBL" id="LAZR01029722">
    <property type="protein sequence ID" value="KKL58723.1"/>
    <property type="molecule type" value="Genomic_DNA"/>
</dbReference>
<keyword evidence="1" id="KW-1133">Transmembrane helix</keyword>